<evidence type="ECO:0000313" key="1">
    <source>
        <dbReference type="EMBL" id="QLH62354.1"/>
    </source>
</evidence>
<reference evidence="1 2" key="1">
    <citation type="journal article" date="2014" name="Genome Announc.">
        <title>Whole-Genome Sequence of Serratia symbiotica Strain CWBI-2.3T, a Free-Living Symbiont of the Black Bean Aphid Aphis fabae.</title>
        <authorList>
            <person name="Foray V."/>
            <person name="Grigorescu A.S."/>
            <person name="Sabri A."/>
            <person name="Haubruge E."/>
            <person name="Lognay G."/>
            <person name="Francis F."/>
            <person name="Fauconnier M.L."/>
            <person name="Hance T."/>
            <person name="Thonart P."/>
        </authorList>
    </citation>
    <scope>NUCLEOTIDE SEQUENCE [LARGE SCALE GENOMIC DNA]</scope>
    <source>
        <strain evidence="1">CWBI-2.3</strain>
    </source>
</reference>
<dbReference type="RefSeq" id="WP_040265541.1">
    <property type="nucleotide sequence ID" value="NZ_CP050855.1"/>
</dbReference>
<dbReference type="Gene3D" id="3.40.50.2000">
    <property type="entry name" value="Glycogen Phosphorylase B"/>
    <property type="match status" value="1"/>
</dbReference>
<accession>A0A068Z2A4</accession>
<dbReference type="GO" id="GO:0016740">
    <property type="term" value="F:transferase activity"/>
    <property type="evidence" value="ECO:0007669"/>
    <property type="project" value="UniProtKB-KW"/>
</dbReference>
<name>A0A068Z2A4_9GAMM</name>
<dbReference type="SUPFAM" id="SSF53756">
    <property type="entry name" value="UDP-Glycosyltransferase/glycogen phosphorylase"/>
    <property type="match status" value="1"/>
</dbReference>
<dbReference type="EMBL" id="CP050855">
    <property type="protein sequence ID" value="QLH62354.1"/>
    <property type="molecule type" value="Genomic_DNA"/>
</dbReference>
<evidence type="ECO:0000313" key="2">
    <source>
        <dbReference type="Proteomes" id="UP000042738"/>
    </source>
</evidence>
<dbReference type="AlphaFoldDB" id="A0A068Z2A4"/>
<dbReference type="GeneID" id="93735789"/>
<dbReference type="STRING" id="138074.SYMBAF_40070"/>
<organism evidence="1 2">
    <name type="scientific">Serratia symbiotica</name>
    <dbReference type="NCBI Taxonomy" id="138074"/>
    <lineage>
        <taxon>Bacteria</taxon>
        <taxon>Pseudomonadati</taxon>
        <taxon>Pseudomonadota</taxon>
        <taxon>Gammaproteobacteria</taxon>
        <taxon>Enterobacterales</taxon>
        <taxon>Yersiniaceae</taxon>
        <taxon>Serratia</taxon>
    </lineage>
</organism>
<proteinExistence type="predicted"/>
<keyword evidence="1" id="KW-0808">Transferase</keyword>
<gene>
    <name evidence="1" type="ORF">SYMBAF_04545</name>
</gene>
<sequence>MKDILKYNGSLLFDSSFIVAPYDYEKEKSIKKLTPLNSNKIYNYAKEPFSIDYKKVEKLNIINGMGVTLGDSIIGICCIDIIKKINPNIQINIIRPKSCDKYVNDIYHISQFLFNEILYMPYQLDKLNSNTVNIDIGNQLYWQDFNKLEMHDFFLRNLGVDYKSIKTEKQKNFLQRIFPNHKDKKSNYAIFCPYASTKLRSIPEKFHKKIIRMLIEKTNMQVLGYSKIEIPGYRFIGNLTNTTHDFISVIAQSSYVYTVDSSELHISAGFEIPTYCLFTSIKPNLRSIYYPNCQSHYIGFKRVEGLHQSDDGEILREIMGNYETLFNF</sequence>
<protein>
    <submittedName>
        <fullName evidence="1">Glycosyltransferase family 9 protein</fullName>
    </submittedName>
</protein>
<dbReference type="Proteomes" id="UP000042738">
    <property type="component" value="Chromosome"/>
</dbReference>